<proteinExistence type="predicted"/>
<accession>A0ABV5HZF1</accession>
<dbReference type="RefSeq" id="WP_377069090.1">
    <property type="nucleotide sequence ID" value="NZ_JBHMEC010000015.1"/>
</dbReference>
<keyword evidence="2" id="KW-0378">Hydrolase</keyword>
<evidence type="ECO:0000313" key="3">
    <source>
        <dbReference type="EMBL" id="MFB9149805.1"/>
    </source>
</evidence>
<name>A0ABV5HZF1_9RHOB</name>
<dbReference type="InterPro" id="IPR050955">
    <property type="entry name" value="Plant_Biomass_Hydrol_Est"/>
</dbReference>
<evidence type="ECO:0008006" key="5">
    <source>
        <dbReference type="Google" id="ProtNLM"/>
    </source>
</evidence>
<sequence>MRLSRIVLGGLFGCGLALVAVAVVLFPDRRQAAPSGPRTAIAAQVVPGPLTERRRGLLTPAIPARYEYAPSAEIIRASARHRTAGLAWRSLLPPGEAPAPVVVLLHGAGRDGLSMLEMWQRVGRTRSVVLIAPEAAGQTWSAGDLDAGRIAAMLDDVAGRRAIDRGRVYLFGHSDGARLAALLLNRGIGPWRAAALHAGYGPAGHYLPNPEAAPLRLYLGARDHIFSVAGARASAAALAAAGHETELHLIPGHTHWFYEIGPALAADAWRWFEGVEDPS</sequence>
<evidence type="ECO:0000256" key="2">
    <source>
        <dbReference type="ARBA" id="ARBA00022801"/>
    </source>
</evidence>
<reference evidence="3 4" key="1">
    <citation type="submission" date="2024-09" db="EMBL/GenBank/DDBJ databases">
        <authorList>
            <person name="Sun Q."/>
            <person name="Mori K."/>
        </authorList>
    </citation>
    <scope>NUCLEOTIDE SEQUENCE [LARGE SCALE GENOMIC DNA]</scope>
    <source>
        <strain evidence="3 4">CECT 9424</strain>
    </source>
</reference>
<keyword evidence="4" id="KW-1185">Reference proteome</keyword>
<organism evidence="3 4">
    <name type="scientific">Roseovarius ramblicola</name>
    <dbReference type="NCBI Taxonomy" id="2022336"/>
    <lineage>
        <taxon>Bacteria</taxon>
        <taxon>Pseudomonadati</taxon>
        <taxon>Pseudomonadota</taxon>
        <taxon>Alphaproteobacteria</taxon>
        <taxon>Rhodobacterales</taxon>
        <taxon>Roseobacteraceae</taxon>
        <taxon>Roseovarius</taxon>
    </lineage>
</organism>
<gene>
    <name evidence="3" type="ORF">ACFFU4_08605</name>
</gene>
<evidence type="ECO:0000313" key="4">
    <source>
        <dbReference type="Proteomes" id="UP001589670"/>
    </source>
</evidence>
<dbReference type="SUPFAM" id="SSF53474">
    <property type="entry name" value="alpha/beta-Hydrolases"/>
    <property type="match status" value="1"/>
</dbReference>
<comment type="caution">
    <text evidence="3">The sequence shown here is derived from an EMBL/GenBank/DDBJ whole genome shotgun (WGS) entry which is preliminary data.</text>
</comment>
<keyword evidence="1" id="KW-0732">Signal</keyword>
<dbReference type="InterPro" id="IPR029058">
    <property type="entry name" value="AB_hydrolase_fold"/>
</dbReference>
<protein>
    <recommendedName>
        <fullName evidence="5">Alpha/beta hydrolase family protein</fullName>
    </recommendedName>
</protein>
<dbReference type="PANTHER" id="PTHR43037">
    <property type="entry name" value="UNNAMED PRODUCT-RELATED"/>
    <property type="match status" value="1"/>
</dbReference>
<dbReference type="PANTHER" id="PTHR43037:SF5">
    <property type="entry name" value="FERULOYL ESTERASE"/>
    <property type="match status" value="1"/>
</dbReference>
<evidence type="ECO:0000256" key="1">
    <source>
        <dbReference type="ARBA" id="ARBA00022729"/>
    </source>
</evidence>
<dbReference type="Gene3D" id="3.40.50.1820">
    <property type="entry name" value="alpha/beta hydrolase"/>
    <property type="match status" value="1"/>
</dbReference>
<dbReference type="Proteomes" id="UP001589670">
    <property type="component" value="Unassembled WGS sequence"/>
</dbReference>
<dbReference type="EMBL" id="JBHMEC010000015">
    <property type="protein sequence ID" value="MFB9149805.1"/>
    <property type="molecule type" value="Genomic_DNA"/>
</dbReference>